<dbReference type="GO" id="GO:0016020">
    <property type="term" value="C:membrane"/>
    <property type="evidence" value="ECO:0007669"/>
    <property type="project" value="UniProtKB-SubCell"/>
</dbReference>
<dbReference type="STRING" id="205917.A0A4Y9YBJ3"/>
<evidence type="ECO:0000259" key="8">
    <source>
        <dbReference type="Pfam" id="PF04577"/>
    </source>
</evidence>
<dbReference type="GO" id="GO:0035269">
    <property type="term" value="P:protein O-linked glycosylation via mannose"/>
    <property type="evidence" value="ECO:0007669"/>
    <property type="project" value="TreeGrafter"/>
</dbReference>
<comment type="subcellular location">
    <subcellularLocation>
        <location evidence="1">Membrane</location>
        <topology evidence="1">Single-pass membrane protein</topology>
    </subcellularLocation>
</comment>
<dbReference type="GO" id="GO:0005783">
    <property type="term" value="C:endoplasmic reticulum"/>
    <property type="evidence" value="ECO:0007669"/>
    <property type="project" value="TreeGrafter"/>
</dbReference>
<dbReference type="EMBL" id="SEOQ01000649">
    <property type="protein sequence ID" value="TFY58957.1"/>
    <property type="molecule type" value="Genomic_DNA"/>
</dbReference>
<dbReference type="Pfam" id="PF04577">
    <property type="entry name" value="Glyco_transf_61"/>
    <property type="match status" value="1"/>
</dbReference>
<keyword evidence="7" id="KW-0325">Glycoprotein</keyword>
<reference evidence="9 10" key="1">
    <citation type="submission" date="2019-02" db="EMBL/GenBank/DDBJ databases">
        <title>Genome sequencing of the rare red list fungi Dentipellis fragilis.</title>
        <authorList>
            <person name="Buettner E."/>
            <person name="Kellner H."/>
        </authorList>
    </citation>
    <scope>NUCLEOTIDE SEQUENCE [LARGE SCALE GENOMIC DNA]</scope>
    <source>
        <strain evidence="9 10">DSM 105465</strain>
    </source>
</reference>
<gene>
    <name evidence="9" type="ORF">EVG20_g7963</name>
</gene>
<evidence type="ECO:0000256" key="4">
    <source>
        <dbReference type="ARBA" id="ARBA00022692"/>
    </source>
</evidence>
<dbReference type="Proteomes" id="UP000298327">
    <property type="component" value="Unassembled WGS sequence"/>
</dbReference>
<organism evidence="9 10">
    <name type="scientific">Dentipellis fragilis</name>
    <dbReference type="NCBI Taxonomy" id="205917"/>
    <lineage>
        <taxon>Eukaryota</taxon>
        <taxon>Fungi</taxon>
        <taxon>Dikarya</taxon>
        <taxon>Basidiomycota</taxon>
        <taxon>Agaricomycotina</taxon>
        <taxon>Agaricomycetes</taxon>
        <taxon>Russulales</taxon>
        <taxon>Hericiaceae</taxon>
        <taxon>Dentipellis</taxon>
    </lineage>
</organism>
<sequence>HLLPGQTEPVPSFDRAIFAHSAGEEWRDSPGFNTYFLRAAFPSIAVESRQDWQDRIAATYSAPSTAAPGKRTGKSKAWWFDTVMLTDRSAAHRGEECGPRTQRTASEAMLVVNRTLGKAWWEPVRRAVLRFAGVPQSTIALGLPAPASELDPEHAMFGKGLQMNDHKWAELEGWSGQIVVTYINRQGVRRHLVEEDHDRLVASLEELCSRRGWELNVVKAERLSKEEQLAVVSRTTFLVGVHGNGLTHLVMMPVTPITTIIELFYPTGFAHDYEWTSRQLGIKHYAVWNDTSMTYPDPKIIFPSYPEGFQGTQIPVYGPHVAKIIEERADSYKS</sequence>
<evidence type="ECO:0000256" key="5">
    <source>
        <dbReference type="ARBA" id="ARBA00022989"/>
    </source>
</evidence>
<keyword evidence="4" id="KW-0812">Transmembrane</keyword>
<evidence type="ECO:0000256" key="2">
    <source>
        <dbReference type="ARBA" id="ARBA00022676"/>
    </source>
</evidence>
<comment type="caution">
    <text evidence="9">The sequence shown here is derived from an EMBL/GenBank/DDBJ whole genome shotgun (WGS) entry which is preliminary data.</text>
</comment>
<dbReference type="PANTHER" id="PTHR20961:SF38">
    <property type="entry name" value="PROTEIN O-LINKED-MANNOSE BETA-1,4-N-ACETYLGLUCOSAMINYLTRANSFERASE 2"/>
    <property type="match status" value="1"/>
</dbReference>
<proteinExistence type="predicted"/>
<dbReference type="GO" id="GO:0097363">
    <property type="term" value="F:protein O-acetylglucosaminyltransferase activity"/>
    <property type="evidence" value="ECO:0007669"/>
    <property type="project" value="TreeGrafter"/>
</dbReference>
<feature type="domain" description="Glycosyltransferase 61 catalytic" evidence="8">
    <location>
        <begin position="151"/>
        <end position="253"/>
    </location>
</feature>
<keyword evidence="10" id="KW-1185">Reference proteome</keyword>
<evidence type="ECO:0000256" key="7">
    <source>
        <dbReference type="ARBA" id="ARBA00023180"/>
    </source>
</evidence>
<evidence type="ECO:0000256" key="1">
    <source>
        <dbReference type="ARBA" id="ARBA00004167"/>
    </source>
</evidence>
<keyword evidence="6" id="KW-0472">Membrane</keyword>
<keyword evidence="3" id="KW-0808">Transferase</keyword>
<dbReference type="InterPro" id="IPR049625">
    <property type="entry name" value="Glyco_transf_61_cat"/>
</dbReference>
<keyword evidence="5" id="KW-1133">Transmembrane helix</keyword>
<name>A0A4Y9YBJ3_9AGAM</name>
<dbReference type="OrthoDB" id="529273at2759"/>
<dbReference type="InterPro" id="IPR007657">
    <property type="entry name" value="Glycosyltransferase_61"/>
</dbReference>
<accession>A0A4Y9YBJ3</accession>
<dbReference type="AlphaFoldDB" id="A0A4Y9YBJ3"/>
<evidence type="ECO:0000313" key="9">
    <source>
        <dbReference type="EMBL" id="TFY58957.1"/>
    </source>
</evidence>
<evidence type="ECO:0000256" key="3">
    <source>
        <dbReference type="ARBA" id="ARBA00022679"/>
    </source>
</evidence>
<dbReference type="PANTHER" id="PTHR20961">
    <property type="entry name" value="GLYCOSYLTRANSFERASE"/>
    <property type="match status" value="1"/>
</dbReference>
<feature type="non-terminal residue" evidence="9">
    <location>
        <position position="1"/>
    </location>
</feature>
<evidence type="ECO:0000313" key="10">
    <source>
        <dbReference type="Proteomes" id="UP000298327"/>
    </source>
</evidence>
<keyword evidence="2" id="KW-0328">Glycosyltransferase</keyword>
<protein>
    <recommendedName>
        <fullName evidence="8">Glycosyltransferase 61 catalytic domain-containing protein</fullName>
    </recommendedName>
</protein>
<evidence type="ECO:0000256" key="6">
    <source>
        <dbReference type="ARBA" id="ARBA00023136"/>
    </source>
</evidence>